<name>R7TFH6_CAPTE</name>
<keyword evidence="8" id="KW-1185">Reference proteome</keyword>
<keyword evidence="2" id="KW-0378">Hydrolase</keyword>
<proteinExistence type="inferred from homology"/>
<dbReference type="Proteomes" id="UP000014760">
    <property type="component" value="Unassembled WGS sequence"/>
</dbReference>
<protein>
    <recommendedName>
        <fullName evidence="4">2-phosphoxylose phosphatase 1</fullName>
    </recommendedName>
    <alternativeName>
        <fullName evidence="5">Acid phosphatase-like protein 2</fullName>
    </alternativeName>
</protein>
<comment type="similarity">
    <text evidence="1">Belongs to the histidine acid phosphatase family.</text>
</comment>
<dbReference type="GO" id="GO:0005794">
    <property type="term" value="C:Golgi apparatus"/>
    <property type="evidence" value="ECO:0007669"/>
    <property type="project" value="TreeGrafter"/>
</dbReference>
<evidence type="ECO:0000313" key="8">
    <source>
        <dbReference type="Proteomes" id="UP000014760"/>
    </source>
</evidence>
<evidence type="ECO:0000256" key="1">
    <source>
        <dbReference type="ARBA" id="ARBA00005375"/>
    </source>
</evidence>
<reference evidence="7" key="3">
    <citation type="submission" date="2015-06" db="UniProtKB">
        <authorList>
            <consortium name="EnsemblMetazoa"/>
        </authorList>
    </citation>
    <scope>IDENTIFICATION</scope>
</reference>
<dbReference type="EnsemblMetazoa" id="CapteT92537">
    <property type="protein sequence ID" value="CapteP92537"/>
    <property type="gene ID" value="CapteG92537"/>
</dbReference>
<dbReference type="GO" id="GO:0006024">
    <property type="term" value="P:glycosaminoglycan biosynthetic process"/>
    <property type="evidence" value="ECO:0007669"/>
    <property type="project" value="TreeGrafter"/>
</dbReference>
<dbReference type="Pfam" id="PF00328">
    <property type="entry name" value="His_Phos_2"/>
    <property type="match status" value="2"/>
</dbReference>
<dbReference type="CDD" id="cd07061">
    <property type="entry name" value="HP_HAP_like"/>
    <property type="match status" value="1"/>
</dbReference>
<dbReference type="HOGENOM" id="CLU_033855_1_0_1"/>
<reference evidence="6 8" key="2">
    <citation type="journal article" date="2013" name="Nature">
        <title>Insights into bilaterian evolution from three spiralian genomes.</title>
        <authorList>
            <person name="Simakov O."/>
            <person name="Marletaz F."/>
            <person name="Cho S.J."/>
            <person name="Edsinger-Gonzales E."/>
            <person name="Havlak P."/>
            <person name="Hellsten U."/>
            <person name="Kuo D.H."/>
            <person name="Larsson T."/>
            <person name="Lv J."/>
            <person name="Arendt D."/>
            <person name="Savage R."/>
            <person name="Osoegawa K."/>
            <person name="de Jong P."/>
            <person name="Grimwood J."/>
            <person name="Chapman J.A."/>
            <person name="Shapiro H."/>
            <person name="Aerts A."/>
            <person name="Otillar R.P."/>
            <person name="Terry A.Y."/>
            <person name="Boore J.L."/>
            <person name="Grigoriev I.V."/>
            <person name="Lindberg D.R."/>
            <person name="Seaver E.C."/>
            <person name="Weisblat D.A."/>
            <person name="Putnam N.H."/>
            <person name="Rokhsar D.S."/>
        </authorList>
    </citation>
    <scope>NUCLEOTIDE SEQUENCE</scope>
    <source>
        <strain evidence="6 8">I ESC-2004</strain>
    </source>
</reference>
<reference evidence="8" key="1">
    <citation type="submission" date="2012-12" db="EMBL/GenBank/DDBJ databases">
        <authorList>
            <person name="Hellsten U."/>
            <person name="Grimwood J."/>
            <person name="Chapman J.A."/>
            <person name="Shapiro H."/>
            <person name="Aerts A."/>
            <person name="Otillar R.P."/>
            <person name="Terry A.Y."/>
            <person name="Boore J.L."/>
            <person name="Simakov O."/>
            <person name="Marletaz F."/>
            <person name="Cho S.-J."/>
            <person name="Edsinger-Gonzales E."/>
            <person name="Havlak P."/>
            <person name="Kuo D.-H."/>
            <person name="Larsson T."/>
            <person name="Lv J."/>
            <person name="Arendt D."/>
            <person name="Savage R."/>
            <person name="Osoegawa K."/>
            <person name="de Jong P."/>
            <person name="Lindberg D.R."/>
            <person name="Seaver E.C."/>
            <person name="Weisblat D.A."/>
            <person name="Putnam N.H."/>
            <person name="Grigoriev I.V."/>
            <person name="Rokhsar D.S."/>
        </authorList>
    </citation>
    <scope>NUCLEOTIDE SEQUENCE</scope>
    <source>
        <strain evidence="8">I ESC-2004</strain>
    </source>
</reference>
<dbReference type="OMA" id="YIWNAAE"/>
<dbReference type="GO" id="GO:0016791">
    <property type="term" value="F:phosphatase activity"/>
    <property type="evidence" value="ECO:0007669"/>
    <property type="project" value="TreeGrafter"/>
</dbReference>
<dbReference type="InterPro" id="IPR050645">
    <property type="entry name" value="Histidine_acid_phosphatase"/>
</dbReference>
<evidence type="ECO:0000256" key="2">
    <source>
        <dbReference type="ARBA" id="ARBA00022801"/>
    </source>
</evidence>
<dbReference type="PANTHER" id="PTHR11567:SF110">
    <property type="entry name" value="2-PHOSPHOXYLOSE PHOSPHATASE 1"/>
    <property type="match status" value="1"/>
</dbReference>
<dbReference type="AlphaFoldDB" id="R7TFH6"/>
<comment type="catalytic activity">
    <reaction evidence="3">
        <text>3-O-[beta-D-GlcA-(1-&gt;3)-beta-D-Gal-(1-&gt;3)-beta-D-Gal-(1-&gt;4)-beta-D-2-O-P-Xyl]-L-seryl-[protein] + H2O = 3-O-(beta-D-GlcA-(1-&gt;3)-beta-D-Gal-(1-&gt;3)-beta-D-Gal-(1-&gt;4)-beta-D-Xyl)-L-seryl-[protein] + phosphate</text>
        <dbReference type="Rhea" id="RHEA:56512"/>
        <dbReference type="Rhea" id="RHEA-COMP:12573"/>
        <dbReference type="Rhea" id="RHEA-COMP:14559"/>
        <dbReference type="ChEBI" id="CHEBI:15377"/>
        <dbReference type="ChEBI" id="CHEBI:43474"/>
        <dbReference type="ChEBI" id="CHEBI:132093"/>
        <dbReference type="ChEBI" id="CHEBI:140495"/>
    </reaction>
</comment>
<dbReference type="InterPro" id="IPR029033">
    <property type="entry name" value="His_PPase_superfam"/>
</dbReference>
<dbReference type="InterPro" id="IPR000560">
    <property type="entry name" value="His_Pase_clade-2"/>
</dbReference>
<dbReference type="GO" id="GO:0050650">
    <property type="term" value="P:chondroitin sulfate proteoglycan biosynthetic process"/>
    <property type="evidence" value="ECO:0007669"/>
    <property type="project" value="TreeGrafter"/>
</dbReference>
<gene>
    <name evidence="6" type="ORF">CAPTEDRAFT_92537</name>
</gene>
<dbReference type="SUPFAM" id="SSF53254">
    <property type="entry name" value="Phosphoglycerate mutase-like"/>
    <property type="match status" value="1"/>
</dbReference>
<dbReference type="EMBL" id="KB310082">
    <property type="protein sequence ID" value="ELT92533.1"/>
    <property type="molecule type" value="Genomic_DNA"/>
</dbReference>
<dbReference type="OrthoDB" id="10262962at2759"/>
<dbReference type="Gene3D" id="3.40.50.1240">
    <property type="entry name" value="Phosphoglycerate mutase-like"/>
    <property type="match status" value="1"/>
</dbReference>
<accession>R7TFH6</accession>
<evidence type="ECO:0000256" key="3">
    <source>
        <dbReference type="ARBA" id="ARBA00036311"/>
    </source>
</evidence>
<organism evidence="6">
    <name type="scientific">Capitella teleta</name>
    <name type="common">Polychaete worm</name>
    <dbReference type="NCBI Taxonomy" id="283909"/>
    <lineage>
        <taxon>Eukaryota</taxon>
        <taxon>Metazoa</taxon>
        <taxon>Spiralia</taxon>
        <taxon>Lophotrochozoa</taxon>
        <taxon>Annelida</taxon>
        <taxon>Polychaeta</taxon>
        <taxon>Sedentaria</taxon>
        <taxon>Scolecida</taxon>
        <taxon>Capitellidae</taxon>
        <taxon>Capitella</taxon>
    </lineage>
</organism>
<dbReference type="PANTHER" id="PTHR11567">
    <property type="entry name" value="ACID PHOSPHATASE-RELATED"/>
    <property type="match status" value="1"/>
</dbReference>
<evidence type="ECO:0000313" key="6">
    <source>
        <dbReference type="EMBL" id="ELT92533.1"/>
    </source>
</evidence>
<evidence type="ECO:0000256" key="5">
    <source>
        <dbReference type="ARBA" id="ARBA00041499"/>
    </source>
</evidence>
<sequence length="405" mass="46158">MFSGEGPPGYKIVHVHLFIRHGDRSPMYTLPNHKAPSLSCSLRNRDEAIEFISTMDAVRTSLPKKRPKSYLNRHNFYPDTKVCNGAMLTDLGALQHLSLGRHLHKKYIVKLRLLQTNNTKEQLYVRSTDYSRTFQSALALVHGLQPGFDLSELNLDIVQSTHMCSHTSSDLPCKCQTTRDLLIAIKKEERRRQANDSAIMTIKAEVGQVLAVPPSSLPWVSAILEVAMTHICHDLPLPCVNINGSSSCISWQTVGKMWSHHDKEGLLSTSNYAAHRRDRLLMHPLLYEVANRLLHVTRNEERTRVVLYSGHDLTLTPLLKVLGLFDGRWPPYASRLALETWRNHDNEHFIRVVYNGEDVTSSLRLCDHDELVDGLCPLDKFIYFVRYKDIQFFGKSSYAEACGEK</sequence>
<dbReference type="EMBL" id="AMQN01002795">
    <property type="status" value="NOT_ANNOTATED_CDS"/>
    <property type="molecule type" value="Genomic_DNA"/>
</dbReference>
<evidence type="ECO:0000256" key="4">
    <source>
        <dbReference type="ARBA" id="ARBA00040357"/>
    </source>
</evidence>
<evidence type="ECO:0000313" key="7">
    <source>
        <dbReference type="EnsemblMetazoa" id="CapteP92537"/>
    </source>
</evidence>
<dbReference type="FunCoup" id="R7TFH6">
    <property type="interactions" value="94"/>
</dbReference>